<proteinExistence type="predicted"/>
<gene>
    <name evidence="2" type="ORF">E7512_06765</name>
</gene>
<dbReference type="InterPro" id="IPR029002">
    <property type="entry name" value="PLPC/GPLD1"/>
</dbReference>
<dbReference type="Pfam" id="PF00882">
    <property type="entry name" value="Zn_dep_PLPC"/>
    <property type="match status" value="1"/>
</dbReference>
<accession>A0A928KW63</accession>
<protein>
    <submittedName>
        <fullName evidence="2">Phospholipase</fullName>
    </submittedName>
</protein>
<organism evidence="2 3">
    <name type="scientific">Faecalispora sporosphaeroides</name>
    <dbReference type="NCBI Taxonomy" id="1549"/>
    <lineage>
        <taxon>Bacteria</taxon>
        <taxon>Bacillati</taxon>
        <taxon>Bacillota</taxon>
        <taxon>Clostridia</taxon>
        <taxon>Eubacteriales</taxon>
        <taxon>Oscillospiraceae</taxon>
        <taxon>Faecalispora</taxon>
    </lineage>
</organism>
<dbReference type="AlphaFoldDB" id="A0A928KW63"/>
<sequence>MNTTNHLLIGKILYDYFERSLNIRLNESRFLWGNIAPDYDLSLLRAVHTRENYWETAAETLRQLSHRGKGVPQPSTRRLSVRLGIVCHFLADFFCYAHTPNFHGGLAKHIAHERRLELYCRRHYRALQRADFPRLPLQSGTAEQAMKRIERLNDDFQSKPHSFESEILGALAACSLAGQAALCTLENRTCEPFALYGMDELWEVSNRI</sequence>
<comment type="caution">
    <text evidence="2">The sequence shown here is derived from an EMBL/GenBank/DDBJ whole genome shotgun (WGS) entry which is preliminary data.</text>
</comment>
<evidence type="ECO:0000313" key="2">
    <source>
        <dbReference type="EMBL" id="MBE6833271.1"/>
    </source>
</evidence>
<dbReference type="RefSeq" id="WP_020074685.1">
    <property type="nucleotide sequence ID" value="NZ_JBKWRC010000002.1"/>
</dbReference>
<evidence type="ECO:0000313" key="3">
    <source>
        <dbReference type="Proteomes" id="UP000754750"/>
    </source>
</evidence>
<feature type="domain" description="Phospholipase C/D" evidence="1">
    <location>
        <begin position="6"/>
        <end position="130"/>
    </location>
</feature>
<reference evidence="2" key="1">
    <citation type="submission" date="2019-04" db="EMBL/GenBank/DDBJ databases">
        <title>Evolution of Biomass-Degrading Anaerobic Consortia Revealed by Metagenomics.</title>
        <authorList>
            <person name="Peng X."/>
        </authorList>
    </citation>
    <scope>NUCLEOTIDE SEQUENCE</scope>
    <source>
        <strain evidence="2">SIG551</strain>
    </source>
</reference>
<evidence type="ECO:0000259" key="1">
    <source>
        <dbReference type="Pfam" id="PF00882"/>
    </source>
</evidence>
<dbReference type="EMBL" id="SVNY01000003">
    <property type="protein sequence ID" value="MBE6833271.1"/>
    <property type="molecule type" value="Genomic_DNA"/>
</dbReference>
<dbReference type="Proteomes" id="UP000754750">
    <property type="component" value="Unassembled WGS sequence"/>
</dbReference>
<name>A0A928KW63_9FIRM</name>